<reference evidence="3" key="1">
    <citation type="submission" date="2020-12" db="EMBL/GenBank/DDBJ databases">
        <title>Geomonas sp. Red875, isolated from river sediment.</title>
        <authorList>
            <person name="Xu Z."/>
            <person name="Zhang Z."/>
            <person name="Masuda Y."/>
            <person name="Itoh H."/>
            <person name="Senoo K."/>
        </authorList>
    </citation>
    <scope>NUCLEOTIDE SEQUENCE</scope>
    <source>
        <strain evidence="3">Red875</strain>
    </source>
</reference>
<evidence type="ECO:0000256" key="1">
    <source>
        <dbReference type="SAM" id="MobiDB-lite"/>
    </source>
</evidence>
<feature type="region of interest" description="Disordered" evidence="1">
    <location>
        <begin position="31"/>
        <end position="52"/>
    </location>
</feature>
<evidence type="ECO:0000313" key="3">
    <source>
        <dbReference type="EMBL" id="MBJ6725187.1"/>
    </source>
</evidence>
<dbReference type="EMBL" id="JAEMHM010000008">
    <property type="protein sequence ID" value="MBJ6725187.1"/>
    <property type="molecule type" value="Genomic_DNA"/>
</dbReference>
<feature type="compositionally biased region" description="Low complexity" evidence="1">
    <location>
        <begin position="33"/>
        <end position="52"/>
    </location>
</feature>
<feature type="chain" id="PRO_5035271675" description="DNA-binding protein" evidence="2">
    <location>
        <begin position="22"/>
        <end position="146"/>
    </location>
</feature>
<protein>
    <recommendedName>
        <fullName evidence="5">DNA-binding protein</fullName>
    </recommendedName>
</protein>
<organism evidence="3 4">
    <name type="scientific">Geomesophilobacter sediminis</name>
    <dbReference type="NCBI Taxonomy" id="2798584"/>
    <lineage>
        <taxon>Bacteria</taxon>
        <taxon>Pseudomonadati</taxon>
        <taxon>Thermodesulfobacteriota</taxon>
        <taxon>Desulfuromonadia</taxon>
        <taxon>Geobacterales</taxon>
        <taxon>Geobacteraceae</taxon>
        <taxon>Geomesophilobacter</taxon>
    </lineage>
</organism>
<evidence type="ECO:0000256" key="2">
    <source>
        <dbReference type="SAM" id="SignalP"/>
    </source>
</evidence>
<sequence>MRKHLVMALAFGLLTASIALAAETPAKPGPYLQKPAAQAPAAQKPAAQEPAPTVHSIGEIYAKSAELMKKKVVVRGRVVKVTSGINGKTWTHLQDGTGDKAKGTNDLICISTQRGAEIGDIVSVLGTVVEAGSRYRVVIEDANFLP</sequence>
<name>A0A8J7M0H3_9BACT</name>
<dbReference type="Proteomes" id="UP000636888">
    <property type="component" value="Unassembled WGS sequence"/>
</dbReference>
<keyword evidence="2" id="KW-0732">Signal</keyword>
<feature type="signal peptide" evidence="2">
    <location>
        <begin position="1"/>
        <end position="21"/>
    </location>
</feature>
<dbReference type="RefSeq" id="WP_199384082.1">
    <property type="nucleotide sequence ID" value="NZ_JAEMHM010000008.1"/>
</dbReference>
<accession>A0A8J7M0H3</accession>
<proteinExistence type="predicted"/>
<comment type="caution">
    <text evidence="3">The sequence shown here is derived from an EMBL/GenBank/DDBJ whole genome shotgun (WGS) entry which is preliminary data.</text>
</comment>
<evidence type="ECO:0008006" key="5">
    <source>
        <dbReference type="Google" id="ProtNLM"/>
    </source>
</evidence>
<dbReference type="AlphaFoldDB" id="A0A8J7M0H3"/>
<evidence type="ECO:0000313" key="4">
    <source>
        <dbReference type="Proteomes" id="UP000636888"/>
    </source>
</evidence>
<keyword evidence="4" id="KW-1185">Reference proteome</keyword>
<gene>
    <name evidence="3" type="ORF">JFN93_10745</name>
</gene>